<sequence length="1152" mass="128809">MAKQLRKTGVARHSTRTVSRKLREQLIGHYQARAWDRASALAVQLTRDYPGDAFAWKSLGSVLLESGDWVRSLEPLDQALQLDPQDPELHNTRAQALYRLGRAVEAVDHLETALKLKPRLKQARLLLIKLYNDAGGFNEALAHVATAEQHFPGDDEVLARKAHALAKLTRFGESIQTHEELVANFPDDPVHLSNLASAYRSVGRFEEAEAQYLRALSLAPQQDKTYSNYLMAMHYNPAHSAQALFDAHRQWQDRFAPEQAPVRPRPADRSPGRRLRVGMISAGFRIHPVGQMITSAVEQLPRDQFELYAYTMSDQVDVLTTRMQDRVDRWQSVTHLAEDRLAQLIRNDGIDILLDLCGHTEGCRLRAIAQEPAPLQVKWVGGLINTTGLRAMDYLISDAVETPPGADEFYIEKLIRMPDDYICYMPRGNAPDVAPPPAASNGVITFGCFNNPSKINEILLDQWAQILLQLPGSQLFLKGMQFDSEEFRERTLSVLAQLGIDRGRVILEGHSDHYQLLQAYNRVDIALDSWPYSGGLTTCEALLMGVPVITLPGPSFAGRHSASHLTHAGLPELVVDSWERYRELALDLASSLDNLSVIRAQLRQQLTRSPVCDYRRFGANLAAALRAIWRRYCEDKAPAALDFDHQGQLWFEGDSVPTASAAVAPATASVSDFQWQLDGRVVVLDNGAKLFRDRGFAALRQLNAFTVIGFDPASQVEQPEQYSDEDQLQLFPHAVLGDGQPTMLHACLDPELSSTLPPLADTALPAALRQGARVLTQLPISTLRLDSIEGLDGLDWLILDQRSDNSTILQHGAQSLQDTLLLQVGVAFQPTHRGQTTLAELNDKVAALGFRFYRFNDMRYHSHWPADAAPQPDVGTELASADVLYLPSPERMATLSDSQRLKLAFLLHAVFDIRDLSYSLLNDQDPELAASYLRQMQVADTKPGNPAAVASTFTEPAPETLELPDKPFMTDAEAGLFRRYLEQAQEYFEYGSGGSTVWAVEQGLVVRGVESDQQWVTALQARLGERCQVTAVDIGPTREWGFPTSLDHQDQFPAYSLAIEQHARAFDLILVDGRFRVASTLAAIRHLRTHHSHCEDARIFIHDFWNRTQYHAVLEFLDTVEQCESAGVFQLRKDLDPVRLDALWQQYAKVPI</sequence>
<dbReference type="Gene3D" id="3.40.50.11380">
    <property type="match status" value="1"/>
</dbReference>
<dbReference type="InterPro" id="IPR011990">
    <property type="entry name" value="TPR-like_helical_dom_sf"/>
</dbReference>
<dbReference type="Pfam" id="PF13176">
    <property type="entry name" value="TPR_7"/>
    <property type="match status" value="1"/>
</dbReference>
<evidence type="ECO:0000256" key="2">
    <source>
        <dbReference type="ARBA" id="ARBA00005386"/>
    </source>
</evidence>
<name>A0A6C0TX18_9GAMM</name>
<evidence type="ECO:0000256" key="1">
    <source>
        <dbReference type="ARBA" id="ARBA00004922"/>
    </source>
</evidence>
<protein>
    <recommendedName>
        <fullName evidence="3">protein O-GlcNAc transferase</fullName>
        <ecNumber evidence="3">2.4.1.255</ecNumber>
    </recommendedName>
</protein>
<dbReference type="Gene3D" id="3.40.50.150">
    <property type="entry name" value="Vaccinia Virus protein VP39"/>
    <property type="match status" value="1"/>
</dbReference>
<keyword evidence="6" id="KW-0677">Repeat</keyword>
<reference evidence="10 11" key="1">
    <citation type="submission" date="2020-02" db="EMBL/GenBank/DDBJ databases">
        <title>Genome sequencing for Kineobactrum sp. M2.</title>
        <authorList>
            <person name="Park S.-J."/>
        </authorList>
    </citation>
    <scope>NUCLEOTIDE SEQUENCE [LARGE SCALE GENOMIC DNA]</scope>
    <source>
        <strain evidence="10 11">M2</strain>
    </source>
</reference>
<evidence type="ECO:0000256" key="6">
    <source>
        <dbReference type="ARBA" id="ARBA00022737"/>
    </source>
</evidence>
<evidence type="ECO:0000256" key="8">
    <source>
        <dbReference type="PROSITE-ProRule" id="PRU00339"/>
    </source>
</evidence>
<evidence type="ECO:0000313" key="11">
    <source>
        <dbReference type="Proteomes" id="UP000477680"/>
    </source>
</evidence>
<keyword evidence="7 8" id="KW-0802">TPR repeat</keyword>
<accession>A0A6C0TX18</accession>
<dbReference type="AlphaFoldDB" id="A0A6C0TX18"/>
<dbReference type="Pfam" id="PF13844">
    <property type="entry name" value="Glyco_transf_41"/>
    <property type="match status" value="2"/>
</dbReference>
<evidence type="ECO:0000259" key="9">
    <source>
        <dbReference type="Pfam" id="PF13844"/>
    </source>
</evidence>
<dbReference type="InterPro" id="IPR051939">
    <property type="entry name" value="Glycosyltr_41/O-GlcNAc_trsf"/>
</dbReference>
<evidence type="ECO:0000256" key="4">
    <source>
        <dbReference type="ARBA" id="ARBA00022676"/>
    </source>
</evidence>
<dbReference type="RefSeq" id="WP_163493566.1">
    <property type="nucleotide sequence ID" value="NZ_CP048711.1"/>
</dbReference>
<gene>
    <name evidence="10" type="ORF">G3T16_01750</name>
</gene>
<evidence type="ECO:0000313" key="10">
    <source>
        <dbReference type="EMBL" id="QIB64316.1"/>
    </source>
</evidence>
<evidence type="ECO:0000256" key="5">
    <source>
        <dbReference type="ARBA" id="ARBA00022679"/>
    </source>
</evidence>
<feature type="repeat" description="TPR" evidence="8">
    <location>
        <begin position="87"/>
        <end position="120"/>
    </location>
</feature>
<dbReference type="Gene3D" id="1.25.40.10">
    <property type="entry name" value="Tetratricopeptide repeat domain"/>
    <property type="match status" value="1"/>
</dbReference>
<dbReference type="Proteomes" id="UP000477680">
    <property type="component" value="Chromosome"/>
</dbReference>
<dbReference type="EC" id="2.4.1.255" evidence="3"/>
<proteinExistence type="inferred from homology"/>
<dbReference type="PROSITE" id="PS50005">
    <property type="entry name" value="TPR"/>
    <property type="match status" value="3"/>
</dbReference>
<evidence type="ECO:0000256" key="7">
    <source>
        <dbReference type="ARBA" id="ARBA00022803"/>
    </source>
</evidence>
<dbReference type="InterPro" id="IPR019734">
    <property type="entry name" value="TPR_rpt"/>
</dbReference>
<dbReference type="GO" id="GO:0097363">
    <property type="term" value="F:protein O-acetylglucosaminyltransferase activity"/>
    <property type="evidence" value="ECO:0007669"/>
    <property type="project" value="UniProtKB-EC"/>
</dbReference>
<feature type="repeat" description="TPR" evidence="8">
    <location>
        <begin position="53"/>
        <end position="86"/>
    </location>
</feature>
<keyword evidence="11" id="KW-1185">Reference proteome</keyword>
<dbReference type="SUPFAM" id="SSF53756">
    <property type="entry name" value="UDP-Glycosyltransferase/glycogen phosphorylase"/>
    <property type="match status" value="1"/>
</dbReference>
<dbReference type="InterPro" id="IPR029063">
    <property type="entry name" value="SAM-dependent_MTases_sf"/>
</dbReference>
<dbReference type="Pfam" id="PF13414">
    <property type="entry name" value="TPR_11"/>
    <property type="match status" value="1"/>
</dbReference>
<dbReference type="EMBL" id="CP048711">
    <property type="protein sequence ID" value="QIB64316.1"/>
    <property type="molecule type" value="Genomic_DNA"/>
</dbReference>
<feature type="repeat" description="TPR" evidence="8">
    <location>
        <begin position="189"/>
        <end position="222"/>
    </location>
</feature>
<feature type="domain" description="O-GlcNAc transferase C-terminal" evidence="9">
    <location>
        <begin position="442"/>
        <end position="620"/>
    </location>
</feature>
<dbReference type="SUPFAM" id="SSF48452">
    <property type="entry name" value="TPR-like"/>
    <property type="match status" value="1"/>
</dbReference>
<keyword evidence="5" id="KW-0808">Transferase</keyword>
<evidence type="ECO:0000256" key="3">
    <source>
        <dbReference type="ARBA" id="ARBA00011970"/>
    </source>
</evidence>
<dbReference type="KEGG" id="kim:G3T16_01750"/>
<feature type="domain" description="O-GlcNAc transferase C-terminal" evidence="9">
    <location>
        <begin position="270"/>
        <end position="422"/>
    </location>
</feature>
<keyword evidence="4" id="KW-0328">Glycosyltransferase</keyword>
<dbReference type="InterPro" id="IPR029489">
    <property type="entry name" value="OGT/SEC/SPY_C"/>
</dbReference>
<comment type="pathway">
    <text evidence="1">Protein modification; protein glycosylation.</text>
</comment>
<comment type="similarity">
    <text evidence="2">Belongs to the glycosyltransferase 41 family. O-GlcNAc transferase subfamily.</text>
</comment>
<dbReference type="Gene3D" id="3.40.50.2000">
    <property type="entry name" value="Glycogen Phosphorylase B"/>
    <property type="match status" value="1"/>
</dbReference>
<organism evidence="10 11">
    <name type="scientific">Kineobactrum salinum</name>
    <dbReference type="NCBI Taxonomy" id="2708301"/>
    <lineage>
        <taxon>Bacteria</taxon>
        <taxon>Pseudomonadati</taxon>
        <taxon>Pseudomonadota</taxon>
        <taxon>Gammaproteobacteria</taxon>
        <taxon>Cellvibrionales</taxon>
        <taxon>Halieaceae</taxon>
        <taxon>Kineobactrum</taxon>
    </lineage>
</organism>
<dbReference type="SMART" id="SM00028">
    <property type="entry name" value="TPR"/>
    <property type="match status" value="4"/>
</dbReference>
<dbReference type="PANTHER" id="PTHR44835:SF1">
    <property type="entry name" value="PROTEIN O-GLCNAC TRANSFERASE"/>
    <property type="match status" value="1"/>
</dbReference>
<dbReference type="PANTHER" id="PTHR44835">
    <property type="entry name" value="UDP-N-ACETYLGLUCOSAMINE--PEPTIDE N-ACETYLGLUCOSAMINYLTRANSFERASE SPINDLY-RELATED"/>
    <property type="match status" value="1"/>
</dbReference>